<feature type="compositionally biased region" description="Basic residues" evidence="1">
    <location>
        <begin position="133"/>
        <end position="145"/>
    </location>
</feature>
<dbReference type="AlphaFoldDB" id="A0A6G8PXY1"/>
<keyword evidence="4" id="KW-1185">Reference proteome</keyword>
<dbReference type="Pfam" id="PF02771">
    <property type="entry name" value="Acyl-CoA_dh_N"/>
    <property type="match status" value="1"/>
</dbReference>
<feature type="domain" description="Acyl-CoA dehydrogenase/oxidase N-terminal" evidence="2">
    <location>
        <begin position="33"/>
        <end position="101"/>
    </location>
</feature>
<evidence type="ECO:0000313" key="3">
    <source>
        <dbReference type="EMBL" id="QIN78987.1"/>
    </source>
</evidence>
<name>A0A6G8PXY1_9ACTN</name>
<dbReference type="EMBL" id="CP045121">
    <property type="protein sequence ID" value="QIN78987.1"/>
    <property type="molecule type" value="Genomic_DNA"/>
</dbReference>
<evidence type="ECO:0000256" key="1">
    <source>
        <dbReference type="SAM" id="MobiDB-lite"/>
    </source>
</evidence>
<evidence type="ECO:0000259" key="2">
    <source>
        <dbReference type="Pfam" id="PF02771"/>
    </source>
</evidence>
<dbReference type="GO" id="GO:0050660">
    <property type="term" value="F:flavin adenine dinucleotide binding"/>
    <property type="evidence" value="ECO:0007669"/>
    <property type="project" value="InterPro"/>
</dbReference>
<sequence>MKAVEERNGASGGWVGPGSAGFDRLLEGIGAGAAARDADPAFPEEPFRSLASAGLLSLPVPELPDGPGRRATVGEEWRVLRAVAAADGSVGRILDGHYNAVERLTVLAPSPFAAGSSRRSPPGSCAWGSGGRPRPRRGRARAPRA</sequence>
<dbReference type="SUPFAM" id="SSF56645">
    <property type="entry name" value="Acyl-CoA dehydrogenase NM domain-like"/>
    <property type="match status" value="1"/>
</dbReference>
<dbReference type="Proteomes" id="UP000502706">
    <property type="component" value="Chromosome"/>
</dbReference>
<organism evidence="3 4">
    <name type="scientific">Rubrobacter marinus</name>
    <dbReference type="NCBI Taxonomy" id="2653852"/>
    <lineage>
        <taxon>Bacteria</taxon>
        <taxon>Bacillati</taxon>
        <taxon>Actinomycetota</taxon>
        <taxon>Rubrobacteria</taxon>
        <taxon>Rubrobacterales</taxon>
        <taxon>Rubrobacteraceae</taxon>
        <taxon>Rubrobacter</taxon>
    </lineage>
</organism>
<dbReference type="GO" id="GO:0016627">
    <property type="term" value="F:oxidoreductase activity, acting on the CH-CH group of donors"/>
    <property type="evidence" value="ECO:0007669"/>
    <property type="project" value="InterPro"/>
</dbReference>
<proteinExistence type="predicted"/>
<gene>
    <name evidence="3" type="ORF">GBA65_11145</name>
</gene>
<dbReference type="RefSeq" id="WP_166396649.1">
    <property type="nucleotide sequence ID" value="NZ_CP045121.1"/>
</dbReference>
<dbReference type="KEGG" id="rmar:GBA65_11145"/>
<feature type="region of interest" description="Disordered" evidence="1">
    <location>
        <begin position="110"/>
        <end position="145"/>
    </location>
</feature>
<accession>A0A6G8PXY1</accession>
<dbReference type="InterPro" id="IPR009100">
    <property type="entry name" value="AcylCoA_DH/oxidase_NM_dom_sf"/>
</dbReference>
<dbReference type="Gene3D" id="1.10.540.10">
    <property type="entry name" value="Acyl-CoA dehydrogenase/oxidase, N-terminal domain"/>
    <property type="match status" value="1"/>
</dbReference>
<evidence type="ECO:0000313" key="4">
    <source>
        <dbReference type="Proteomes" id="UP000502706"/>
    </source>
</evidence>
<protein>
    <recommendedName>
        <fullName evidence="2">Acyl-CoA dehydrogenase/oxidase N-terminal domain-containing protein</fullName>
    </recommendedName>
</protein>
<reference evidence="3 4" key="1">
    <citation type="submission" date="2019-10" db="EMBL/GenBank/DDBJ databases">
        <title>Rubrobacter sp nov SCSIO 52915 isolated from a deep-sea sediment in the South China Sea.</title>
        <authorList>
            <person name="Chen R.W."/>
        </authorList>
    </citation>
    <scope>NUCLEOTIDE SEQUENCE [LARGE SCALE GENOMIC DNA]</scope>
    <source>
        <strain evidence="3 4">SCSIO 52915</strain>
    </source>
</reference>
<dbReference type="InterPro" id="IPR037069">
    <property type="entry name" value="AcylCoA_DH/ox_N_sf"/>
</dbReference>
<dbReference type="InterPro" id="IPR013786">
    <property type="entry name" value="AcylCoA_DH/ox_N"/>
</dbReference>